<dbReference type="AlphaFoldDB" id="A0A6L2JYN7"/>
<proteinExistence type="predicted"/>
<dbReference type="SUPFAM" id="SSF101690">
    <property type="entry name" value="PAZ domain"/>
    <property type="match status" value="1"/>
</dbReference>
<dbReference type="EMBL" id="BKCJ010001541">
    <property type="protein sequence ID" value="GEU42218.1"/>
    <property type="molecule type" value="Genomic_DNA"/>
</dbReference>
<evidence type="ECO:0000259" key="1">
    <source>
        <dbReference type="SMART" id="SM01163"/>
    </source>
</evidence>
<sequence length="402" mass="45381">MSGQGGQTTAPPPVNPPVREFQKLSMVTPSPPLMVPLVPSAAKKLRTPVRERFGSVGKRVLIKANHFLVGIGNKNPHQYHVTIAPEVTSKTKSRDIMKFLSDSYGASDLGDLLLAYDGKKSAFAAGPLPFDSKEFVVNLTEQNGRKREFKVTIKFAARKELDHLRQFLAGRQQDNPQETIQALDVVLRESASKDREIVGRSLFHTDFGRGPLGDGIEYWKGFYQSLRPTQMGLSLNIDMSARAFYEPKLLSEFVGEFLGKDMSRPLTDQDRIKVKRALKGVRVEVRRQNYKRRYKLRFPALPAVQAGTDAKPTYLPMEICWVVPGQRYALKLNERQVTQFLRATCQRPKDREDSIDNTMKHNKYNEDPLVSEDFEMNVTELLTSIEARVLPPPPVSSHSLSV</sequence>
<dbReference type="PANTHER" id="PTHR22891">
    <property type="entry name" value="EUKARYOTIC TRANSLATION INITIATION FACTOR 2C"/>
    <property type="match status" value="1"/>
</dbReference>
<dbReference type="InterPro" id="IPR032472">
    <property type="entry name" value="ArgoL2"/>
</dbReference>
<dbReference type="GO" id="GO:0003723">
    <property type="term" value="F:RNA binding"/>
    <property type="evidence" value="ECO:0007669"/>
    <property type="project" value="InterPro"/>
</dbReference>
<dbReference type="Gene3D" id="2.170.260.10">
    <property type="entry name" value="paz domain"/>
    <property type="match status" value="2"/>
</dbReference>
<dbReference type="Pfam" id="PF02170">
    <property type="entry name" value="PAZ"/>
    <property type="match status" value="1"/>
</dbReference>
<dbReference type="InterPro" id="IPR003100">
    <property type="entry name" value="PAZ_dom"/>
</dbReference>
<reference evidence="2" key="1">
    <citation type="journal article" date="2019" name="Sci. Rep.">
        <title>Draft genome of Tanacetum cinerariifolium, the natural source of mosquito coil.</title>
        <authorList>
            <person name="Yamashiro T."/>
            <person name="Shiraishi A."/>
            <person name="Satake H."/>
            <person name="Nakayama K."/>
        </authorList>
    </citation>
    <scope>NUCLEOTIDE SEQUENCE</scope>
</reference>
<dbReference type="Pfam" id="PF16486">
    <property type="entry name" value="ArgoN"/>
    <property type="match status" value="1"/>
</dbReference>
<comment type="caution">
    <text evidence="2">The sequence shown here is derived from an EMBL/GenBank/DDBJ whole genome shotgun (WGS) entry which is preliminary data.</text>
</comment>
<dbReference type="CDD" id="cd02846">
    <property type="entry name" value="PAZ_argonaute_like"/>
    <property type="match status" value="1"/>
</dbReference>
<dbReference type="SMART" id="SM01163">
    <property type="entry name" value="DUF1785"/>
    <property type="match status" value="1"/>
</dbReference>
<feature type="domain" description="Argonaute linker 1" evidence="1">
    <location>
        <begin position="196"/>
        <end position="247"/>
    </location>
</feature>
<gene>
    <name evidence="2" type="ORF">Tci_014196</name>
</gene>
<dbReference type="InterPro" id="IPR032474">
    <property type="entry name" value="Argonaute_N"/>
</dbReference>
<dbReference type="InterPro" id="IPR014811">
    <property type="entry name" value="ArgoL1"/>
</dbReference>
<organism evidence="2">
    <name type="scientific">Tanacetum cinerariifolium</name>
    <name type="common">Dalmatian daisy</name>
    <name type="synonym">Chrysanthemum cinerariifolium</name>
    <dbReference type="NCBI Taxonomy" id="118510"/>
    <lineage>
        <taxon>Eukaryota</taxon>
        <taxon>Viridiplantae</taxon>
        <taxon>Streptophyta</taxon>
        <taxon>Embryophyta</taxon>
        <taxon>Tracheophyta</taxon>
        <taxon>Spermatophyta</taxon>
        <taxon>Magnoliopsida</taxon>
        <taxon>eudicotyledons</taxon>
        <taxon>Gunneridae</taxon>
        <taxon>Pentapetalae</taxon>
        <taxon>asterids</taxon>
        <taxon>campanulids</taxon>
        <taxon>Asterales</taxon>
        <taxon>Asteraceae</taxon>
        <taxon>Asteroideae</taxon>
        <taxon>Anthemideae</taxon>
        <taxon>Anthemidinae</taxon>
        <taxon>Tanacetum</taxon>
    </lineage>
</organism>
<accession>A0A6L2JYN7</accession>
<protein>
    <submittedName>
        <fullName evidence="2">PAZ domain-containing protein</fullName>
    </submittedName>
</protein>
<dbReference type="Pfam" id="PF08699">
    <property type="entry name" value="ArgoL1"/>
    <property type="match status" value="1"/>
</dbReference>
<dbReference type="InterPro" id="IPR036085">
    <property type="entry name" value="PAZ_dom_sf"/>
</dbReference>
<evidence type="ECO:0000313" key="2">
    <source>
        <dbReference type="EMBL" id="GEU42218.1"/>
    </source>
</evidence>
<dbReference type="Pfam" id="PF16488">
    <property type="entry name" value="ArgoL2"/>
    <property type="match status" value="1"/>
</dbReference>
<name>A0A6L2JYN7_TANCI</name>